<dbReference type="AlphaFoldDB" id="A0A388TIQ3"/>
<accession>A0A388TIQ3</accession>
<evidence type="ECO:0000313" key="2">
    <source>
        <dbReference type="Proteomes" id="UP000275925"/>
    </source>
</evidence>
<organism evidence="1 2">
    <name type="scientific">Candidatus Termititenax persephonae</name>
    <dbReference type="NCBI Taxonomy" id="2218525"/>
    <lineage>
        <taxon>Bacteria</taxon>
        <taxon>Bacillati</taxon>
        <taxon>Candidatus Margulisiibacteriota</taxon>
        <taxon>Candidatus Termititenacia</taxon>
        <taxon>Candidatus Termititenacales</taxon>
        <taxon>Candidatus Termititenacaceae</taxon>
        <taxon>Candidatus Termititenax</taxon>
    </lineage>
</organism>
<protein>
    <submittedName>
        <fullName evidence="1">Uncharacterized protein</fullName>
    </submittedName>
</protein>
<proteinExistence type="predicted"/>
<comment type="caution">
    <text evidence="1">The sequence shown here is derived from an EMBL/GenBank/DDBJ whole genome shotgun (WGS) entry which is preliminary data.</text>
</comment>
<sequence>MFKNTQRVQSFFMRKILTAGLVVLLLLGISGAESFVFVPLWGNAVENVAQWKITSVPLSIEQLDLLYNVRETSQEYERLGYAIYDMELRLNRLKKDFAPQKMEFLVQMYDRQGKPLLEKDYADNLFVIERPDFSALNTAKLTLPGFVLDREPVRIKIWLKSYVDQNGQVKEIIKPKKKHKDKDKDTTIIIIKQ</sequence>
<keyword evidence="2" id="KW-1185">Reference proteome</keyword>
<dbReference type="Proteomes" id="UP000275925">
    <property type="component" value="Unassembled WGS sequence"/>
</dbReference>
<reference evidence="1 2" key="1">
    <citation type="journal article" date="2019" name="ISME J.">
        <title>Genome analyses of uncultured TG2/ZB3 bacteria in 'Margulisbacteria' specifically attached to ectosymbiotic spirochetes of protists in the termite gut.</title>
        <authorList>
            <person name="Utami Y.D."/>
            <person name="Kuwahara H."/>
            <person name="Igai K."/>
            <person name="Murakami T."/>
            <person name="Sugaya K."/>
            <person name="Morikawa T."/>
            <person name="Nagura Y."/>
            <person name="Yuki M."/>
            <person name="Deevong P."/>
            <person name="Inoue T."/>
            <person name="Kihara K."/>
            <person name="Lo N."/>
            <person name="Yamada A."/>
            <person name="Ohkuma M."/>
            <person name="Hongoh Y."/>
        </authorList>
    </citation>
    <scope>NUCLEOTIDE SEQUENCE [LARGE SCALE GENOMIC DNA]</scope>
    <source>
        <strain evidence="1">NkOx7-02</strain>
    </source>
</reference>
<dbReference type="EMBL" id="BGZO01000115">
    <property type="protein sequence ID" value="GBR77132.1"/>
    <property type="molecule type" value="Genomic_DNA"/>
</dbReference>
<name>A0A388TIQ3_9BACT</name>
<gene>
    <name evidence="1" type="ORF">NO2_1564</name>
</gene>
<evidence type="ECO:0000313" key="1">
    <source>
        <dbReference type="EMBL" id="GBR77132.1"/>
    </source>
</evidence>